<feature type="region of interest" description="Disordered" evidence="1">
    <location>
        <begin position="48"/>
        <end position="72"/>
    </location>
</feature>
<evidence type="ECO:0000313" key="2">
    <source>
        <dbReference type="EMBL" id="TNN30737.1"/>
    </source>
</evidence>
<evidence type="ECO:0000256" key="1">
    <source>
        <dbReference type="SAM" id="MobiDB-lite"/>
    </source>
</evidence>
<dbReference type="AlphaFoldDB" id="A0A4Z2EP68"/>
<name>A0A4Z2EP68_9TELE</name>
<proteinExistence type="predicted"/>
<accession>A0A4Z2EP68</accession>
<protein>
    <submittedName>
        <fullName evidence="2">Uncharacterized protein</fullName>
    </submittedName>
</protein>
<keyword evidence="3" id="KW-1185">Reference proteome</keyword>
<comment type="caution">
    <text evidence="2">The sequence shown here is derived from an EMBL/GenBank/DDBJ whole genome shotgun (WGS) entry which is preliminary data.</text>
</comment>
<dbReference type="Proteomes" id="UP000314294">
    <property type="component" value="Unassembled WGS sequence"/>
</dbReference>
<reference evidence="2 3" key="1">
    <citation type="submission" date="2019-03" db="EMBL/GenBank/DDBJ databases">
        <title>First draft genome of Liparis tanakae, snailfish: a comprehensive survey of snailfish specific genes.</title>
        <authorList>
            <person name="Kim W."/>
            <person name="Song I."/>
            <person name="Jeong J.-H."/>
            <person name="Kim D."/>
            <person name="Kim S."/>
            <person name="Ryu S."/>
            <person name="Song J.Y."/>
            <person name="Lee S.K."/>
        </authorList>
    </citation>
    <scope>NUCLEOTIDE SEQUENCE [LARGE SCALE GENOMIC DNA]</scope>
    <source>
        <tissue evidence="2">Muscle</tissue>
    </source>
</reference>
<feature type="compositionally biased region" description="Basic and acidic residues" evidence="1">
    <location>
        <begin position="57"/>
        <end position="72"/>
    </location>
</feature>
<sequence length="72" mass="8038">MPASSLGDKPFIPLDAPHPVPSSACISCCSLSPRRLMFCRFPSFITGVFRPGHRKPPRPEDKETRKRGNEET</sequence>
<dbReference type="EMBL" id="SRLO01004174">
    <property type="protein sequence ID" value="TNN30737.1"/>
    <property type="molecule type" value="Genomic_DNA"/>
</dbReference>
<evidence type="ECO:0000313" key="3">
    <source>
        <dbReference type="Proteomes" id="UP000314294"/>
    </source>
</evidence>
<organism evidence="2 3">
    <name type="scientific">Liparis tanakae</name>
    <name type="common">Tanaka's snailfish</name>
    <dbReference type="NCBI Taxonomy" id="230148"/>
    <lineage>
        <taxon>Eukaryota</taxon>
        <taxon>Metazoa</taxon>
        <taxon>Chordata</taxon>
        <taxon>Craniata</taxon>
        <taxon>Vertebrata</taxon>
        <taxon>Euteleostomi</taxon>
        <taxon>Actinopterygii</taxon>
        <taxon>Neopterygii</taxon>
        <taxon>Teleostei</taxon>
        <taxon>Neoteleostei</taxon>
        <taxon>Acanthomorphata</taxon>
        <taxon>Eupercaria</taxon>
        <taxon>Perciformes</taxon>
        <taxon>Cottioidei</taxon>
        <taxon>Cottales</taxon>
        <taxon>Liparidae</taxon>
        <taxon>Liparis</taxon>
    </lineage>
</organism>
<gene>
    <name evidence="2" type="ORF">EYF80_059111</name>
</gene>